<feature type="region of interest" description="Disordered" evidence="1">
    <location>
        <begin position="1"/>
        <end position="84"/>
    </location>
</feature>
<sequence length="84" mass="9396">RQSGPQRPRGHRLPPGRDAGHRDGTPARPRRRRYAAPPRPRRGAARRRRRADRPRRLDPRPAPSPQSGRRSPAHPGSDRAAAGV</sequence>
<evidence type="ECO:0000256" key="1">
    <source>
        <dbReference type="SAM" id="MobiDB-lite"/>
    </source>
</evidence>
<dbReference type="EMBL" id="CADCWE010000186">
    <property type="protein sequence ID" value="CAA9549860.1"/>
    <property type="molecule type" value="Genomic_DNA"/>
</dbReference>
<feature type="non-terminal residue" evidence="2">
    <location>
        <position position="1"/>
    </location>
</feature>
<dbReference type="AlphaFoldDB" id="A0A6J4UG37"/>
<accession>A0A6J4UG37</accession>
<feature type="compositionally biased region" description="Basic residues" evidence="1">
    <location>
        <begin position="28"/>
        <end position="53"/>
    </location>
</feature>
<organism evidence="2">
    <name type="scientific">uncultured Thermomicrobiales bacterium</name>
    <dbReference type="NCBI Taxonomy" id="1645740"/>
    <lineage>
        <taxon>Bacteria</taxon>
        <taxon>Pseudomonadati</taxon>
        <taxon>Thermomicrobiota</taxon>
        <taxon>Thermomicrobia</taxon>
        <taxon>Thermomicrobiales</taxon>
        <taxon>environmental samples</taxon>
    </lineage>
</organism>
<proteinExistence type="predicted"/>
<gene>
    <name evidence="2" type="ORF">AVDCRST_MAG73-2762</name>
</gene>
<feature type="non-terminal residue" evidence="2">
    <location>
        <position position="84"/>
    </location>
</feature>
<evidence type="ECO:0000313" key="2">
    <source>
        <dbReference type="EMBL" id="CAA9549860.1"/>
    </source>
</evidence>
<name>A0A6J4UG37_9BACT</name>
<reference evidence="2" key="1">
    <citation type="submission" date="2020-02" db="EMBL/GenBank/DDBJ databases">
        <authorList>
            <person name="Meier V. D."/>
        </authorList>
    </citation>
    <scope>NUCLEOTIDE SEQUENCE</scope>
    <source>
        <strain evidence="2">AVDCRST_MAG73</strain>
    </source>
</reference>
<protein>
    <submittedName>
        <fullName evidence="2">Uncharacterized protein</fullName>
    </submittedName>
</protein>